<dbReference type="Pfam" id="PF04296">
    <property type="entry name" value="YlxR"/>
    <property type="match status" value="1"/>
</dbReference>
<dbReference type="NCBIfam" id="NF006622">
    <property type="entry name" value="PRK09190.1"/>
    <property type="match status" value="1"/>
</dbReference>
<dbReference type="InterPro" id="IPR037465">
    <property type="entry name" value="YlxR"/>
</dbReference>
<name>A0ABS3KTV3_9PROT</name>
<dbReference type="SUPFAM" id="SSF55315">
    <property type="entry name" value="L30e-like"/>
    <property type="match status" value="1"/>
</dbReference>
<dbReference type="RefSeq" id="WP_207419197.1">
    <property type="nucleotide sequence ID" value="NZ_CP061177.1"/>
</dbReference>
<sequence length="201" mass="21338">MKGDAADPDRGPLRRCIVTRETGPKETMLRFVLSPGRQLVPDLAGRLPGRGMWLSARADVLERAQARGAFSKAAKGLVIPPPDLRASIEQGLRARLRDHVGLARRAGQAVCGFQQVREWLQSGRAGLLVEAVDGSAAERRRLQGGHQTPVVAMLTAEELGAVFGRDHAVHVAIASGRIATIITQEAGRLAGISVNAYGAGS</sequence>
<evidence type="ECO:0000313" key="2">
    <source>
        <dbReference type="EMBL" id="MBO1080905.1"/>
    </source>
</evidence>
<dbReference type="Gene3D" id="3.30.1230.10">
    <property type="entry name" value="YlxR-like"/>
    <property type="match status" value="1"/>
</dbReference>
<dbReference type="PANTHER" id="PTHR34215:SF1">
    <property type="entry name" value="YLXR DOMAIN-CONTAINING PROTEIN"/>
    <property type="match status" value="1"/>
</dbReference>
<dbReference type="Proteomes" id="UP001518989">
    <property type="component" value="Unassembled WGS sequence"/>
</dbReference>
<dbReference type="Gene3D" id="3.30.1330.30">
    <property type="match status" value="1"/>
</dbReference>
<comment type="caution">
    <text evidence="2">The sequence shown here is derived from an EMBL/GenBank/DDBJ whole genome shotgun (WGS) entry which is preliminary data.</text>
</comment>
<dbReference type="SUPFAM" id="SSF64376">
    <property type="entry name" value="YlxR-like"/>
    <property type="match status" value="1"/>
</dbReference>
<feature type="domain" description="YlxR" evidence="1">
    <location>
        <begin position="14"/>
        <end position="89"/>
    </location>
</feature>
<protein>
    <submittedName>
        <fullName evidence="2">RNA-binding protein</fullName>
    </submittedName>
</protein>
<reference evidence="2 3" key="1">
    <citation type="submission" date="2020-09" db="EMBL/GenBank/DDBJ databases">
        <title>Roseomonas.</title>
        <authorList>
            <person name="Zhu W."/>
        </authorList>
    </citation>
    <scope>NUCLEOTIDE SEQUENCE [LARGE SCALE GENOMIC DNA]</scope>
    <source>
        <strain evidence="2 3">573</strain>
    </source>
</reference>
<dbReference type="PANTHER" id="PTHR34215">
    <property type="entry name" value="BLL0784 PROTEIN"/>
    <property type="match status" value="1"/>
</dbReference>
<organism evidence="2 3">
    <name type="scientific">Roseomonas haemaphysalidis</name>
    <dbReference type="NCBI Taxonomy" id="2768162"/>
    <lineage>
        <taxon>Bacteria</taxon>
        <taxon>Pseudomonadati</taxon>
        <taxon>Pseudomonadota</taxon>
        <taxon>Alphaproteobacteria</taxon>
        <taxon>Acetobacterales</taxon>
        <taxon>Roseomonadaceae</taxon>
        <taxon>Roseomonas</taxon>
    </lineage>
</organism>
<accession>A0ABS3KTV3</accession>
<proteinExistence type="predicted"/>
<gene>
    <name evidence="2" type="ORF">IAI61_17830</name>
</gene>
<evidence type="ECO:0000259" key="1">
    <source>
        <dbReference type="Pfam" id="PF04296"/>
    </source>
</evidence>
<keyword evidence="3" id="KW-1185">Reference proteome</keyword>
<dbReference type="EMBL" id="JACTNG010000011">
    <property type="protein sequence ID" value="MBO1080905.1"/>
    <property type="molecule type" value="Genomic_DNA"/>
</dbReference>
<dbReference type="InterPro" id="IPR035931">
    <property type="entry name" value="YlxR-like_sf"/>
</dbReference>
<dbReference type="InterPro" id="IPR029064">
    <property type="entry name" value="Ribosomal_eL30-like_sf"/>
</dbReference>
<evidence type="ECO:0000313" key="3">
    <source>
        <dbReference type="Proteomes" id="UP001518989"/>
    </source>
</evidence>
<dbReference type="InterPro" id="IPR007393">
    <property type="entry name" value="YlxR_dom"/>
</dbReference>